<dbReference type="GO" id="GO:0043235">
    <property type="term" value="C:receptor complex"/>
    <property type="evidence" value="ECO:0007669"/>
    <property type="project" value="TreeGrafter"/>
</dbReference>
<accession>A0A7M7IN38</accession>
<dbReference type="PRINTS" id="PR00109">
    <property type="entry name" value="TYRKINASE"/>
</dbReference>
<feature type="domain" description="Fibronectin type-III" evidence="20">
    <location>
        <begin position="234"/>
        <end position="326"/>
    </location>
</feature>
<dbReference type="InterPro" id="IPR008266">
    <property type="entry name" value="Tyr_kinase_AS"/>
</dbReference>
<feature type="chain" id="PRO_5044660033" description="Tyrosine-protein kinase receptor" evidence="18">
    <location>
        <begin position="21"/>
        <end position="2602"/>
    </location>
</feature>
<comment type="subcellular location">
    <subcellularLocation>
        <location evidence="1">Membrane</location>
        <topology evidence="1">Single-pass membrane protein</topology>
    </subcellularLocation>
</comment>
<reference evidence="23" key="2">
    <citation type="submission" date="2025-04" db="UniProtKB">
        <authorList>
            <consortium name="RefSeq"/>
        </authorList>
    </citation>
    <scope>IDENTIFICATION</scope>
    <source>
        <strain evidence="23">DH4</strain>
        <tissue evidence="23">Whole body</tissue>
    </source>
</reference>
<dbReference type="GO" id="GO:0005886">
    <property type="term" value="C:plasma membrane"/>
    <property type="evidence" value="ECO:0007669"/>
    <property type="project" value="TreeGrafter"/>
</dbReference>
<dbReference type="InterPro" id="IPR000033">
    <property type="entry name" value="LDLR_classB_rpt"/>
</dbReference>
<feature type="signal peptide" evidence="18">
    <location>
        <begin position="1"/>
        <end position="20"/>
    </location>
</feature>
<feature type="domain" description="Fibronectin type-III" evidence="20">
    <location>
        <begin position="1099"/>
        <end position="1198"/>
    </location>
</feature>
<keyword evidence="22" id="KW-1185">Reference proteome</keyword>
<comment type="similarity">
    <text evidence="16">Belongs to the protein kinase superfamily. Tyr protein kinase family. Insulin receptor subfamily.</text>
</comment>
<dbReference type="SUPFAM" id="SSF56112">
    <property type="entry name" value="Protein kinase-like (PK-like)"/>
    <property type="match status" value="1"/>
</dbReference>
<dbReference type="InterPro" id="IPR050122">
    <property type="entry name" value="RTK"/>
</dbReference>
<sequence length="2602" mass="292647">MLATGLCVFLVLALAGSVSTLLPEDFEDRTAPANLQEECASKCPDLDLNQNRTDDSSSEVGCGVRCKIDQCTKGCGAWQRALDTSCQAVCNGTQELLPPKELYCVLGCHDALNRYFQQLKAEIGIPPAPALVADSLTATSLRLEWKGIDIERRGGGISYLVQWRYEELAETWQYCRNQSWGEDDQILVENLQPYTKYRFRVALLLKSSQHNPEPIVSAPSVVIRTLAAGLPTSAPVIVRAVAVDSCRASVSWEPGPFPNGPLLSYVLRLQGADHSQLKDIPASENTDHYMFQNLEPNKNYSISVTMRNGVGEGPPAVTYIMTTPEPAVKDTQQPILILGGQHVVTKQNADMLDDPSVVYENTSTIRGVAIHVASAQLFISDSLGYVYRTSITKRTIPTVILSPSQVNFKPLSLSVDWLNLHLYILGEVKHATTVWQIARCNLDGRGLTVAVAGFLTRPTHIEVDPYNGYLFWVTRGGLFRLDLADISNGVKHEIQPYLILEDADLGAFTVDHTNFRLLVPHHIQNTVISVSLDGREVLNLRANTQQPKFKNVVSLAMANGLFYWTNGEEVLIEGYHPGQNRYFHNAYPDRSNGSFVSVNVLMNASQPVPVPVNPPTGVQAVLGVERAKVSWQAPHLLGGQGKGAWQNWSYELEIKDESTGETIHQKDIAGSSHTVHNLREKSEYSIKAAAYTSAGRGPWSTEFRGRTLRDGSHASILWSANEGLLRSDVTGENIDTLIYKASLKETEVDYHIVDVSWYKDVLYIVGNNSALYRYNITSHQKMKMNIHSVGSVAVDWISKKLYWANPKQQIITRANLNGSHQEPMSILAIVKELMIDSLEAYLYWSTGHAVEVARLNGQDRRYYHSDEIFNGKQVMGLTLDTENRFVYWIVRSYESGSIVYRAPTSERISMSHKIVPEKISALQHPNMQGPLCYFSEHLLWLQDDRNAVIGDLSGQNTAIINGITLSGLHMIAIMDPALHQYPKNFTSETVTVLPNAVNYDSIRVEGTWRNFNISWDPVENINYGTVFYEVKFADYINTNSNPEITTETSMPYNNSEQILPYSVLEVTVKAFTYWETAHHTRKILRSPQSVPSQPTNSRAFIEFHKEPLSDNIDIFAIFRWDQPEFTNGLITGYTVQCWFKEHNVEIQICDQSLIPSTLLEYTVQDLLPNMTYYFQVRAHTKIGAGLYTDVINISTIYENPVPQLLVATMDAVRISDLDQEVNYTITRHIAVEVTYLATESKIYWINEMRELVTSDLNGSNATKMLALNNSALSITVDWVARHLYWSELSYRENGGRIMKLDLTLWQVGILKYESIVTSNRRIVNLDILPSTGSLYWIETKKDGGIIMQSNLDGTDIQPFFNYIDDCSCPYRPSVSPVMTIDSTNFQKPVMYWISLEGHLNIADIDGCACNLIASASFNKGLPPKSLTVDKMNIYWSNIAEDQIYFVNKKYPDDAEIRHFYLPSVRSIKALGKSLQTYPITNCLIPRQGILSYNVEEMKKSANSITVRLPEPVPQFGCERYSLPTTLYTIYVSQCLENDPNMCENGDRIKLQTYKKEYEIKDLKPFTNYGLKLALSNYYANLESMSLEFGSGVVLQTEAGAPTAPENVTVEALTPTLAIVYWMPPKILNAPAVRYEVHWRLVRLINGARQKGEFIKGTERTTDGRYFTMLEPWLPDQEYLVFVRAYPTHVNDVYSESSSQVVKMYPEPNNLTLTGVSVNSLNVSWVPTINLMVRYTLEYKDVAMEDWQVANDFKVDKDKVTYFIKKLQPRTLYKFHLLLRYPNYKKDFVWPTDGRFTFQTLGDVPSAPGMPTVTKLRNSVYQLNWKPAQAHGSQITLYRVEGMKINEINEQIDSTGNASWKLYYNGTDNYWIITGDMDDKYRFRVQARNAYGFGGWSRSSPIIDLTEATGGILAAQQHLGLVLGLSVPVIIIMLICSCYFLCPVYRQRKEDKKAVLPPLVSDVELATLREIPRGNFVQSNALYASTLQNDSDDSTLPKIRREQITLAKFLGSGAFGEVFQGNAKDLERPGITPVAIKTLRKGASAQEKTEFLQEARLMSHFRHKHVLRLLGVCLDTDPPLLVLELMEAGDLLSYLRASRSLQPSDSHALRLQDLLAMCEDVARGCRYLEELHFVHRDLACRNCLVSAKDRENRVVKIGDFGLARDIYKNDYYRKEGEGLLPVRWMAPESLVDGVFTSQSDVWAFGVLMWEITSLGQQPYPARTNIEVLHHVRAGGRLSKPLNCPLALHQLMLRCWSDVDTRPSFKVCLENIVSLRSTIEDAQLNPVASYYLSRRGVSNMAYFADENQNHNNSGNSWKSSSSEGSRDMQPFLQNSHNATPTSQSGEMPKYLELLADNEDIILKENSTNGYEVPRSIHISDQNLANTNKASTNVDVKSNLHSDASQEQKDIISSDIKEQLEKKCDKRSSISSLNLPERKRASITNMTEKCNTLDSSKLTNPTIKAILKRDSFTSLTDQRKNKRNVTERRGSEISLEGRSSSSLSSNISLAPPTRPSSSLISSQNVLPLKNCVIGGTGESTDNVAKNTLPKIQRTHSNLQNGKANIPLVINSALLNLLRQTPVVEDSNNIVTYTNINTDAVRVNGS</sequence>
<keyword evidence="12 16" id="KW-0675">Receptor</keyword>
<keyword evidence="18" id="KW-0732">Signal</keyword>
<feature type="domain" description="Fibronectin type-III" evidence="20">
    <location>
        <begin position="1806"/>
        <end position="1908"/>
    </location>
</feature>
<organism evidence="21">
    <name type="scientific">Apis mellifera</name>
    <name type="common">Honeybee</name>
    <dbReference type="NCBI Taxonomy" id="7460"/>
    <lineage>
        <taxon>Eukaryota</taxon>
        <taxon>Metazoa</taxon>
        <taxon>Ecdysozoa</taxon>
        <taxon>Arthropoda</taxon>
        <taxon>Hexapoda</taxon>
        <taxon>Insecta</taxon>
        <taxon>Pterygota</taxon>
        <taxon>Neoptera</taxon>
        <taxon>Endopterygota</taxon>
        <taxon>Hymenoptera</taxon>
        <taxon>Apocrita</taxon>
        <taxon>Aculeata</taxon>
        <taxon>Apoidea</taxon>
        <taxon>Anthophila</taxon>
        <taxon>Apidae</taxon>
        <taxon>Apis</taxon>
    </lineage>
</organism>
<dbReference type="Gene3D" id="2.60.40.10">
    <property type="entry name" value="Immunoglobulins"/>
    <property type="match status" value="7"/>
</dbReference>
<dbReference type="InterPro" id="IPR002011">
    <property type="entry name" value="Tyr_kinase_rcpt_2_CS"/>
</dbReference>
<dbReference type="InterPro" id="IPR003961">
    <property type="entry name" value="FN3_dom"/>
</dbReference>
<dbReference type="FunFam" id="2.60.40.10:FF:002572">
    <property type="entry name" value="Tyrosine-protein kinase receptor"/>
    <property type="match status" value="1"/>
</dbReference>
<dbReference type="InterPro" id="IPR013783">
    <property type="entry name" value="Ig-like_fold"/>
</dbReference>
<feature type="region of interest" description="Disordered" evidence="17">
    <location>
        <begin position="2304"/>
        <end position="2344"/>
    </location>
</feature>
<dbReference type="EC" id="2.7.10.1" evidence="16"/>
<feature type="domain" description="Fibronectin type-III" evidence="20">
    <location>
        <begin position="611"/>
        <end position="710"/>
    </location>
</feature>
<feature type="region of interest" description="Disordered" evidence="17">
    <location>
        <begin position="2474"/>
        <end position="2518"/>
    </location>
</feature>
<gene>
    <name evidence="23" type="primary">LOC410671</name>
</gene>
<dbReference type="RefSeq" id="XP_016769843.2">
    <property type="nucleotide sequence ID" value="XM_016914354.2"/>
</dbReference>
<proteinExistence type="inferred from homology"/>
<reference evidence="22" key="3">
    <citation type="submission" date="2025-05" db="UniProtKB">
        <authorList>
            <consortium name="RefSeq"/>
        </authorList>
    </citation>
    <scope>NUCLEOTIDE SEQUENCE [LARGE SCALE GENOMIC DNA]</scope>
    <source>
        <strain evidence="22">DH4</strain>
    </source>
</reference>
<dbReference type="SMART" id="SM00135">
    <property type="entry name" value="LY"/>
    <property type="match status" value="6"/>
</dbReference>
<keyword evidence="10" id="KW-0472">Membrane</keyword>
<dbReference type="GO" id="GO:0005524">
    <property type="term" value="F:ATP binding"/>
    <property type="evidence" value="ECO:0007669"/>
    <property type="project" value="UniProtKB-UniRule"/>
</dbReference>
<dbReference type="Proteomes" id="UP000005203">
    <property type="component" value="Linkage group LG1"/>
</dbReference>
<dbReference type="Gene3D" id="2.120.10.30">
    <property type="entry name" value="TolB, C-terminal domain"/>
    <property type="match status" value="3"/>
</dbReference>
<dbReference type="OrthoDB" id="65481at2759"/>
<dbReference type="Pfam" id="PF00041">
    <property type="entry name" value="fn3"/>
    <property type="match status" value="4"/>
</dbReference>
<evidence type="ECO:0000256" key="5">
    <source>
        <dbReference type="ARBA" id="ARBA00022737"/>
    </source>
</evidence>
<evidence type="ECO:0000256" key="17">
    <source>
        <dbReference type="SAM" id="MobiDB-lite"/>
    </source>
</evidence>
<dbReference type="PANTHER" id="PTHR24416">
    <property type="entry name" value="TYROSINE-PROTEIN KINASE RECEPTOR"/>
    <property type="match status" value="1"/>
</dbReference>
<dbReference type="SMART" id="SM00219">
    <property type="entry name" value="TyrKc"/>
    <property type="match status" value="1"/>
</dbReference>
<dbReference type="CDD" id="cd00063">
    <property type="entry name" value="FN3"/>
    <property type="match status" value="7"/>
</dbReference>
<evidence type="ECO:0000256" key="9">
    <source>
        <dbReference type="ARBA" id="ARBA00022989"/>
    </source>
</evidence>
<feature type="compositionally biased region" description="Low complexity" evidence="17">
    <location>
        <begin position="2489"/>
        <end position="2506"/>
    </location>
</feature>
<dbReference type="GO" id="GO:0032006">
    <property type="term" value="P:regulation of TOR signaling"/>
    <property type="evidence" value="ECO:0007669"/>
    <property type="project" value="TreeGrafter"/>
</dbReference>
<keyword evidence="6 15" id="KW-0547">Nucleotide-binding</keyword>
<dbReference type="InterPro" id="IPR011009">
    <property type="entry name" value="Kinase-like_dom_sf"/>
</dbReference>
<dbReference type="InterPro" id="IPR000719">
    <property type="entry name" value="Prot_kinase_dom"/>
</dbReference>
<dbReference type="GO" id="GO:0004714">
    <property type="term" value="F:transmembrane receptor protein tyrosine kinase activity"/>
    <property type="evidence" value="ECO:0007669"/>
    <property type="project" value="UniProtKB-EC"/>
</dbReference>
<dbReference type="GO" id="GO:0007169">
    <property type="term" value="P:cell surface receptor protein tyrosine kinase signaling pathway"/>
    <property type="evidence" value="ECO:0007669"/>
    <property type="project" value="InterPro"/>
</dbReference>
<dbReference type="InterPro" id="IPR001245">
    <property type="entry name" value="Ser-Thr/Tyr_kinase_cat_dom"/>
</dbReference>
<dbReference type="PANTHER" id="PTHR24416:SF527">
    <property type="entry name" value="PROTO-ONCOGENE TYROSINE-PROTEIN KINASE ROS"/>
    <property type="match status" value="1"/>
</dbReference>
<dbReference type="EnsemblMetazoa" id="XM_016914354">
    <property type="protein sequence ID" value="XP_016769843"/>
    <property type="gene ID" value="LOC410671"/>
</dbReference>
<keyword evidence="5" id="KW-0677">Repeat</keyword>
<evidence type="ECO:0000256" key="3">
    <source>
        <dbReference type="ARBA" id="ARBA00022679"/>
    </source>
</evidence>
<evidence type="ECO:0000256" key="15">
    <source>
        <dbReference type="PROSITE-ProRule" id="PRU10141"/>
    </source>
</evidence>
<evidence type="ECO:0000256" key="6">
    <source>
        <dbReference type="ARBA" id="ARBA00022741"/>
    </source>
</evidence>
<evidence type="ECO:0000256" key="13">
    <source>
        <dbReference type="ARBA" id="ARBA00023180"/>
    </source>
</evidence>
<feature type="binding site" evidence="15">
    <location>
        <position position="2036"/>
    </location>
    <ligand>
        <name>ATP</name>
        <dbReference type="ChEBI" id="CHEBI:30616"/>
    </ligand>
</feature>
<keyword evidence="8 15" id="KW-0067">ATP-binding</keyword>
<feature type="compositionally biased region" description="Polar residues" evidence="17">
    <location>
        <begin position="2329"/>
        <end position="2343"/>
    </location>
</feature>
<dbReference type="Gene3D" id="1.10.510.10">
    <property type="entry name" value="Transferase(Phosphotransferase) domain 1"/>
    <property type="match status" value="1"/>
</dbReference>
<dbReference type="Pfam" id="PF07714">
    <property type="entry name" value="PK_Tyr_Ser-Thr"/>
    <property type="match status" value="1"/>
</dbReference>
<feature type="domain" description="Protein kinase" evidence="19">
    <location>
        <begin position="2003"/>
        <end position="2277"/>
    </location>
</feature>
<evidence type="ECO:0000256" key="7">
    <source>
        <dbReference type="ARBA" id="ARBA00022777"/>
    </source>
</evidence>
<evidence type="ECO:0000313" key="23">
    <source>
        <dbReference type="RefSeq" id="XP_016769843.2"/>
    </source>
</evidence>
<accession>A0A8B7KMA8</accession>
<name>A0A7M7IN38_APIME</name>
<evidence type="ECO:0000313" key="21">
    <source>
        <dbReference type="EnsemblMetazoa" id="XP_016769843"/>
    </source>
</evidence>
<dbReference type="GeneID" id="410671"/>
<evidence type="ECO:0000259" key="20">
    <source>
        <dbReference type="PROSITE" id="PS50853"/>
    </source>
</evidence>
<keyword evidence="9" id="KW-1133">Transmembrane helix</keyword>
<dbReference type="PROSITE" id="PS00239">
    <property type="entry name" value="RECEPTOR_TYR_KIN_II"/>
    <property type="match status" value="1"/>
</dbReference>
<dbReference type="PROSITE" id="PS50011">
    <property type="entry name" value="PROTEIN_KINASE_DOM"/>
    <property type="match status" value="1"/>
</dbReference>
<dbReference type="InterPro" id="IPR017441">
    <property type="entry name" value="Protein_kinase_ATP_BS"/>
</dbReference>
<feature type="domain" description="Fibronectin type-III" evidence="20">
    <location>
        <begin position="1603"/>
        <end position="1707"/>
    </location>
</feature>
<evidence type="ECO:0000256" key="1">
    <source>
        <dbReference type="ARBA" id="ARBA00004167"/>
    </source>
</evidence>
<dbReference type="Gene3D" id="3.30.200.20">
    <property type="entry name" value="Phosphorylase Kinase, domain 1"/>
    <property type="match status" value="1"/>
</dbReference>
<evidence type="ECO:0000256" key="2">
    <source>
        <dbReference type="ARBA" id="ARBA00022553"/>
    </source>
</evidence>
<dbReference type="PROSITE" id="PS50853">
    <property type="entry name" value="FN3"/>
    <property type="match status" value="6"/>
</dbReference>
<reference evidence="21" key="1">
    <citation type="submission" date="2021-01" db="UniProtKB">
        <authorList>
            <consortium name="EnsemblMetazoa"/>
        </authorList>
    </citation>
    <scope>IDENTIFICATION</scope>
    <source>
        <strain evidence="21">DH4</strain>
    </source>
</reference>
<dbReference type="SUPFAM" id="SSF49265">
    <property type="entry name" value="Fibronectin type III"/>
    <property type="match status" value="5"/>
</dbReference>
<dbReference type="SUPFAM" id="SSF63825">
    <property type="entry name" value="YWTD domain"/>
    <property type="match status" value="3"/>
</dbReference>
<evidence type="ECO:0000313" key="22">
    <source>
        <dbReference type="Proteomes" id="UP000005203"/>
    </source>
</evidence>
<evidence type="ECO:0000256" key="8">
    <source>
        <dbReference type="ARBA" id="ARBA00022840"/>
    </source>
</evidence>
<keyword evidence="3" id="KW-0808">Transferase</keyword>
<keyword evidence="13" id="KW-0325">Glycoprotein</keyword>
<evidence type="ECO:0000256" key="12">
    <source>
        <dbReference type="ARBA" id="ARBA00023170"/>
    </source>
</evidence>
<dbReference type="InterPro" id="IPR020635">
    <property type="entry name" value="Tyr_kinase_cat_dom"/>
</dbReference>
<dbReference type="PROSITE" id="PS00107">
    <property type="entry name" value="PROTEIN_KINASE_ATP"/>
    <property type="match status" value="1"/>
</dbReference>
<dbReference type="SMART" id="SM00060">
    <property type="entry name" value="FN3"/>
    <property type="match status" value="7"/>
</dbReference>
<evidence type="ECO:0000256" key="4">
    <source>
        <dbReference type="ARBA" id="ARBA00022692"/>
    </source>
</evidence>
<evidence type="ECO:0000256" key="16">
    <source>
        <dbReference type="RuleBase" id="RU000312"/>
    </source>
</evidence>
<dbReference type="PROSITE" id="PS00109">
    <property type="entry name" value="PROTEIN_KINASE_TYR"/>
    <property type="match status" value="1"/>
</dbReference>
<evidence type="ECO:0000256" key="18">
    <source>
        <dbReference type="SAM" id="SignalP"/>
    </source>
</evidence>
<evidence type="ECO:0000256" key="10">
    <source>
        <dbReference type="ARBA" id="ARBA00023136"/>
    </source>
</evidence>
<evidence type="ECO:0000259" key="19">
    <source>
        <dbReference type="PROSITE" id="PS50011"/>
    </source>
</evidence>
<keyword evidence="7 23" id="KW-0418">Kinase</keyword>
<keyword evidence="4 16" id="KW-0812">Transmembrane</keyword>
<keyword evidence="11" id="KW-0829">Tyrosine-protein kinase</keyword>
<feature type="domain" description="Fibronectin type-III" evidence="20">
    <location>
        <begin position="126"/>
        <end position="228"/>
    </location>
</feature>
<dbReference type="InterPro" id="IPR011042">
    <property type="entry name" value="6-blade_b-propeller_TolB-like"/>
</dbReference>
<dbReference type="CTD" id="32039"/>
<evidence type="ECO:0000256" key="11">
    <source>
        <dbReference type="ARBA" id="ARBA00023137"/>
    </source>
</evidence>
<feature type="compositionally biased region" description="Low complexity" evidence="17">
    <location>
        <begin position="2307"/>
        <end position="2321"/>
    </location>
</feature>
<evidence type="ECO:0000256" key="14">
    <source>
        <dbReference type="ARBA" id="ARBA00051243"/>
    </source>
</evidence>
<dbReference type="FunFam" id="1.10.510.10:FF:000341">
    <property type="entry name" value="Tyrosine-protein kinase receptor"/>
    <property type="match status" value="1"/>
</dbReference>
<dbReference type="InterPro" id="IPR036116">
    <property type="entry name" value="FN3_sf"/>
</dbReference>
<keyword evidence="2 16" id="KW-0597">Phosphoprotein</keyword>
<comment type="catalytic activity">
    <reaction evidence="14 16">
        <text>L-tyrosyl-[protein] + ATP = O-phospho-L-tyrosyl-[protein] + ADP + H(+)</text>
        <dbReference type="Rhea" id="RHEA:10596"/>
        <dbReference type="Rhea" id="RHEA-COMP:10136"/>
        <dbReference type="Rhea" id="RHEA-COMP:20101"/>
        <dbReference type="ChEBI" id="CHEBI:15378"/>
        <dbReference type="ChEBI" id="CHEBI:30616"/>
        <dbReference type="ChEBI" id="CHEBI:46858"/>
        <dbReference type="ChEBI" id="CHEBI:61978"/>
        <dbReference type="ChEBI" id="CHEBI:456216"/>
        <dbReference type="EC" id="2.7.10.1"/>
    </reaction>
</comment>
<protein>
    <recommendedName>
        <fullName evidence="16">Tyrosine-protein kinase receptor</fullName>
        <ecNumber evidence="16">2.7.10.1</ecNumber>
    </recommendedName>
</protein>